<keyword evidence="2" id="KW-1185">Reference proteome</keyword>
<reference evidence="1" key="1">
    <citation type="journal article" date="2022" name="bioRxiv">
        <title>Genomics of Preaxostyla Flagellates Illuminates Evolutionary Transitions and the Path Towards Mitochondrial Loss.</title>
        <authorList>
            <person name="Novak L.V.F."/>
            <person name="Treitli S.C."/>
            <person name="Pyrih J."/>
            <person name="Halakuc P."/>
            <person name="Pipaliya S.V."/>
            <person name="Vacek V."/>
            <person name="Brzon O."/>
            <person name="Soukal P."/>
            <person name="Eme L."/>
            <person name="Dacks J.B."/>
            <person name="Karnkowska A."/>
            <person name="Elias M."/>
            <person name="Hampl V."/>
        </authorList>
    </citation>
    <scope>NUCLEOTIDE SEQUENCE</scope>
    <source>
        <strain evidence="1">RCP-MX</strain>
    </source>
</reference>
<name>A0ABQ8U120_9EUKA</name>
<protein>
    <submittedName>
        <fullName evidence="1">Uncharacterized protein</fullName>
    </submittedName>
</protein>
<organism evidence="1 2">
    <name type="scientific">Paratrimastix pyriformis</name>
    <dbReference type="NCBI Taxonomy" id="342808"/>
    <lineage>
        <taxon>Eukaryota</taxon>
        <taxon>Metamonada</taxon>
        <taxon>Preaxostyla</taxon>
        <taxon>Paratrimastigidae</taxon>
        <taxon>Paratrimastix</taxon>
    </lineage>
</organism>
<dbReference type="Proteomes" id="UP001141327">
    <property type="component" value="Unassembled WGS sequence"/>
</dbReference>
<evidence type="ECO:0000313" key="1">
    <source>
        <dbReference type="EMBL" id="KAJ4452784.1"/>
    </source>
</evidence>
<accession>A0ABQ8U120</accession>
<evidence type="ECO:0000313" key="2">
    <source>
        <dbReference type="Proteomes" id="UP001141327"/>
    </source>
</evidence>
<dbReference type="EMBL" id="JAPMOS010000387">
    <property type="protein sequence ID" value="KAJ4452784.1"/>
    <property type="molecule type" value="Genomic_DNA"/>
</dbReference>
<comment type="caution">
    <text evidence="1">The sequence shown here is derived from an EMBL/GenBank/DDBJ whole genome shotgun (WGS) entry which is preliminary data.</text>
</comment>
<proteinExistence type="predicted"/>
<gene>
    <name evidence="1" type="ORF">PAPYR_12945</name>
</gene>
<sequence>MKGKQMKMLTTRDLRSGMVAKFSPGFIWANRWAIFCRCVILRVNRLLYDSDIGQLKSNQTTKREFVQLF</sequence>